<keyword evidence="1" id="KW-0732">Signal</keyword>
<dbReference type="VEuPathDB" id="PiroplasmaDB:BOVATA_047590"/>
<comment type="caution">
    <text evidence="2">The sequence shown here is derived from an EMBL/GenBank/DDBJ whole genome shotgun (WGS) entry which is preliminary data.</text>
</comment>
<accession>A0A2H6KJU9</accession>
<organism evidence="2 3">
    <name type="scientific">Babesia ovata</name>
    <dbReference type="NCBI Taxonomy" id="189622"/>
    <lineage>
        <taxon>Eukaryota</taxon>
        <taxon>Sar</taxon>
        <taxon>Alveolata</taxon>
        <taxon>Apicomplexa</taxon>
        <taxon>Aconoidasida</taxon>
        <taxon>Piroplasmida</taxon>
        <taxon>Babesiidae</taxon>
        <taxon>Babesia</taxon>
    </lineage>
</organism>
<evidence type="ECO:0000256" key="1">
    <source>
        <dbReference type="SAM" id="SignalP"/>
    </source>
</evidence>
<dbReference type="GeneID" id="39877036"/>
<reference evidence="2 3" key="1">
    <citation type="journal article" date="2017" name="BMC Genomics">
        <title>Whole-genome assembly of Babesia ovata and comparative genomics between closely related pathogens.</title>
        <authorList>
            <person name="Yamagishi J."/>
            <person name="Asada M."/>
            <person name="Hakimi H."/>
            <person name="Tanaka T.Q."/>
            <person name="Sugimoto C."/>
            <person name="Kawazu S."/>
        </authorList>
    </citation>
    <scope>NUCLEOTIDE SEQUENCE [LARGE SCALE GENOMIC DNA]</scope>
    <source>
        <strain evidence="2 3">Miyake</strain>
    </source>
</reference>
<evidence type="ECO:0000313" key="2">
    <source>
        <dbReference type="EMBL" id="GBE63266.1"/>
    </source>
</evidence>
<sequence length="452" mass="49913">MNLLTVHVAVVLQFPHLESVVAQAVVPAVAGDLAYLIASPVGAAFGSQILERIVRHRDDAQQHLGVLVGVRLPALRARVSGDVRTAELTGEGTESPAHGVQRGSGGLLEALRPQLCERVGEVVEQASQPVVEALRHAEVVIDLLGQSLQLPGHPGGEGLQRVLRGLHVVPPRLLAELRDCIFHLVVHEFLKLPHSVPLYVIGVGEELVAHHYGLLEVIGAEGVNVVLDFAEPLIYMPFFQLAQMPSRISGVIGDLVAQLIDVLTHLRDCLVIKLFNLYFHVFKSLIFIFPNLLYHEFQIRYHASFYWISVLLTLQLTPQLFKLPGDLVDALLYFSGLFVQLTLLSVKAIFNILQALSIVIIIPIRIFTHPLAYQIGQRLDDVVVQRAHLLVECHFDCLVGFADFVRLVSKLIVVKLFNCLVNCLKIETVSICAFAFTDVIGQPLQLVNDVII</sequence>
<dbReference type="AlphaFoldDB" id="A0A2H6KJU9"/>
<evidence type="ECO:0000313" key="3">
    <source>
        <dbReference type="Proteomes" id="UP000236319"/>
    </source>
</evidence>
<name>A0A2H6KJU9_9APIC</name>
<keyword evidence="3" id="KW-1185">Reference proteome</keyword>
<dbReference type="RefSeq" id="XP_028869509.1">
    <property type="nucleotide sequence ID" value="XM_029013676.1"/>
</dbReference>
<protein>
    <submittedName>
        <fullName evidence="2">ABC fatty acid protein, putative</fullName>
    </submittedName>
</protein>
<dbReference type="EMBL" id="BDSA01000027">
    <property type="protein sequence ID" value="GBE63266.1"/>
    <property type="molecule type" value="Genomic_DNA"/>
</dbReference>
<feature type="signal peptide" evidence="1">
    <location>
        <begin position="1"/>
        <end position="22"/>
    </location>
</feature>
<proteinExistence type="predicted"/>
<gene>
    <name evidence="2" type="ORF">BOVATA_047590</name>
</gene>
<dbReference type="Proteomes" id="UP000236319">
    <property type="component" value="Unassembled WGS sequence"/>
</dbReference>
<feature type="chain" id="PRO_5014122010" evidence="1">
    <location>
        <begin position="23"/>
        <end position="452"/>
    </location>
</feature>